<evidence type="ECO:0000313" key="3">
    <source>
        <dbReference type="EMBL" id="KAG6387283.1"/>
    </source>
</evidence>
<dbReference type="PANTHER" id="PTHR48059:SF12">
    <property type="entry name" value="POLYGALACTURONASE INHIBITOR 1-LIKE"/>
    <property type="match status" value="1"/>
</dbReference>
<organism evidence="3">
    <name type="scientific">Salvia splendens</name>
    <name type="common">Scarlet sage</name>
    <dbReference type="NCBI Taxonomy" id="180675"/>
    <lineage>
        <taxon>Eukaryota</taxon>
        <taxon>Viridiplantae</taxon>
        <taxon>Streptophyta</taxon>
        <taxon>Embryophyta</taxon>
        <taxon>Tracheophyta</taxon>
        <taxon>Spermatophyta</taxon>
        <taxon>Magnoliopsida</taxon>
        <taxon>eudicotyledons</taxon>
        <taxon>Gunneridae</taxon>
        <taxon>Pentapetalae</taxon>
        <taxon>asterids</taxon>
        <taxon>lamiids</taxon>
        <taxon>Lamiales</taxon>
        <taxon>Lamiaceae</taxon>
        <taxon>Nepetoideae</taxon>
        <taxon>Mentheae</taxon>
        <taxon>Salviinae</taxon>
        <taxon>Salvia</taxon>
        <taxon>Salvia subgen. Calosphace</taxon>
        <taxon>core Calosphace</taxon>
    </lineage>
</organism>
<reference evidence="3" key="2">
    <citation type="submission" date="2020-08" db="EMBL/GenBank/DDBJ databases">
        <title>Plant Genome Project.</title>
        <authorList>
            <person name="Zhang R.-G."/>
        </authorList>
    </citation>
    <scope>NUCLEOTIDE SEQUENCE</scope>
    <source>
        <strain evidence="3">Huo1</strain>
        <tissue evidence="3">Leaf</tissue>
    </source>
</reference>
<dbReference type="Pfam" id="PF00560">
    <property type="entry name" value="LRR_1"/>
    <property type="match status" value="2"/>
</dbReference>
<dbReference type="SUPFAM" id="SSF52058">
    <property type="entry name" value="L domain-like"/>
    <property type="match status" value="1"/>
</dbReference>
<comment type="caution">
    <text evidence="3">The sequence shown here is derived from an EMBL/GenBank/DDBJ whole genome shotgun (WGS) entry which is preliminary data.</text>
</comment>
<dbReference type="InterPro" id="IPR001611">
    <property type="entry name" value="Leu-rich_rpt"/>
</dbReference>
<comment type="subcellular location">
    <subcellularLocation>
        <location evidence="1">Cell envelope</location>
    </subcellularLocation>
</comment>
<evidence type="ECO:0000313" key="4">
    <source>
        <dbReference type="Proteomes" id="UP000298416"/>
    </source>
</evidence>
<dbReference type="EMBL" id="PNBA02000021">
    <property type="protein sequence ID" value="KAG6387283.1"/>
    <property type="molecule type" value="Genomic_DNA"/>
</dbReference>
<proteinExistence type="predicted"/>
<gene>
    <name evidence="3" type="ORF">SASPL_152470</name>
</gene>
<accession>A0A8X8Z0V7</accession>
<keyword evidence="2" id="KW-1133">Transmembrane helix</keyword>
<dbReference type="AlphaFoldDB" id="A0A8X8Z0V7"/>
<keyword evidence="4" id="KW-1185">Reference proteome</keyword>
<keyword evidence="2" id="KW-0812">Transmembrane</keyword>
<reference evidence="3" key="1">
    <citation type="submission" date="2018-01" db="EMBL/GenBank/DDBJ databases">
        <authorList>
            <person name="Mao J.F."/>
        </authorList>
    </citation>
    <scope>NUCLEOTIDE SEQUENCE</scope>
    <source>
        <strain evidence="3">Huo1</strain>
        <tissue evidence="3">Leaf</tissue>
    </source>
</reference>
<dbReference type="InterPro" id="IPR032675">
    <property type="entry name" value="LRR_dom_sf"/>
</dbReference>
<dbReference type="Proteomes" id="UP000298416">
    <property type="component" value="Unassembled WGS sequence"/>
</dbReference>
<sequence>MFNEYCYIGFICRFIGVSCWNDRENRLISLELRDFALAGAIPASLQFCESFQTLDLSGDSISGPIPPEICRWLPYLTTLNLSRKALTGQILEDLANCSYLNTLILDDNKLSGSIPYKFSNLQRMKITNRTLNWRKKASLMVELDARDERIQVLERIVEELESEDLTEEEMQRCLDENERVIREIGGGRRWMVTTIATAAAVIFYVHAHRNHKFLLIRVSVLDNCC</sequence>
<evidence type="ECO:0000256" key="1">
    <source>
        <dbReference type="ARBA" id="ARBA00004196"/>
    </source>
</evidence>
<keyword evidence="2" id="KW-0472">Membrane</keyword>
<dbReference type="InterPro" id="IPR051848">
    <property type="entry name" value="PGIP"/>
</dbReference>
<dbReference type="Gene3D" id="3.80.10.10">
    <property type="entry name" value="Ribonuclease Inhibitor"/>
    <property type="match status" value="1"/>
</dbReference>
<name>A0A8X8Z0V7_SALSN</name>
<protein>
    <submittedName>
        <fullName evidence="3">Uncharacterized protein</fullName>
    </submittedName>
</protein>
<dbReference type="PANTHER" id="PTHR48059">
    <property type="entry name" value="POLYGALACTURONASE INHIBITOR 1"/>
    <property type="match status" value="1"/>
</dbReference>
<feature type="transmembrane region" description="Helical" evidence="2">
    <location>
        <begin position="190"/>
        <end position="207"/>
    </location>
</feature>
<evidence type="ECO:0000256" key="2">
    <source>
        <dbReference type="SAM" id="Phobius"/>
    </source>
</evidence>